<proteinExistence type="predicted"/>
<dbReference type="AlphaFoldDB" id="A0A1N6GEM5"/>
<dbReference type="STRING" id="1217970.SAMN05444002_2421"/>
<evidence type="ECO:0000313" key="2">
    <source>
        <dbReference type="EMBL" id="SIO05936.1"/>
    </source>
</evidence>
<feature type="chain" id="PRO_5013269438" evidence="1">
    <location>
        <begin position="21"/>
        <end position="209"/>
    </location>
</feature>
<keyword evidence="3" id="KW-1185">Reference proteome</keyword>
<keyword evidence="1" id="KW-0732">Signal</keyword>
<evidence type="ECO:0000256" key="1">
    <source>
        <dbReference type="SAM" id="SignalP"/>
    </source>
</evidence>
<name>A0A1N6GEM5_9RHOB</name>
<dbReference type="EMBL" id="FSRL01000001">
    <property type="protein sequence ID" value="SIO05936.1"/>
    <property type="molecule type" value="Genomic_DNA"/>
</dbReference>
<dbReference type="Gene3D" id="2.60.120.380">
    <property type="match status" value="1"/>
</dbReference>
<accession>A0A1N6GEM5</accession>
<evidence type="ECO:0000313" key="3">
    <source>
        <dbReference type="Proteomes" id="UP000184932"/>
    </source>
</evidence>
<organism evidence="2 3">
    <name type="scientific">Vannielia litorea</name>
    <dbReference type="NCBI Taxonomy" id="1217970"/>
    <lineage>
        <taxon>Bacteria</taxon>
        <taxon>Pseudomonadati</taxon>
        <taxon>Pseudomonadota</taxon>
        <taxon>Alphaproteobacteria</taxon>
        <taxon>Rhodobacterales</taxon>
        <taxon>Paracoccaceae</taxon>
        <taxon>Vannielia</taxon>
    </lineage>
</organism>
<dbReference type="OrthoDB" id="7843865at2"/>
<dbReference type="Proteomes" id="UP000184932">
    <property type="component" value="Unassembled WGS sequence"/>
</dbReference>
<protein>
    <submittedName>
        <fullName evidence="2">Uncharacterized protein</fullName>
    </submittedName>
</protein>
<reference evidence="3" key="1">
    <citation type="submission" date="2016-11" db="EMBL/GenBank/DDBJ databases">
        <authorList>
            <person name="Varghese N."/>
            <person name="Submissions S."/>
        </authorList>
    </citation>
    <scope>NUCLEOTIDE SEQUENCE [LARGE SCALE GENOMIC DNA]</scope>
    <source>
        <strain evidence="3">DSM 29440</strain>
    </source>
</reference>
<dbReference type="RefSeq" id="WP_074256443.1">
    <property type="nucleotide sequence ID" value="NZ_FSRL01000001.1"/>
</dbReference>
<sequence>MMLRASLIALTLACAAPAHAAGEMPPLRAMEMSRTLFAAGVEARDPLLMATAAQLRKGVSIEAVERAGSDGEALAGEAPLSWEAMLDAAREAAGEDEAMLSVIEDIRTAGTKGVSTGPVYSISRLAARKTDTYPPLPYDGGEYAEVYVEGGGDSDLNLYVYDAKGRLVCSDTDKSDVAYCGWRPATSEAFTVKVENKGAGTNRYSLMTN</sequence>
<gene>
    <name evidence="2" type="ORF">SAMN05444002_2421</name>
</gene>
<feature type="signal peptide" evidence="1">
    <location>
        <begin position="1"/>
        <end position="20"/>
    </location>
</feature>